<protein>
    <submittedName>
        <fullName evidence="2">Uncharacterized protein</fullName>
    </submittedName>
</protein>
<dbReference type="AlphaFoldDB" id="A0A4Z2EW35"/>
<dbReference type="EMBL" id="SRLO01002355">
    <property type="protein sequence ID" value="TNN33107.1"/>
    <property type="molecule type" value="Genomic_DNA"/>
</dbReference>
<evidence type="ECO:0000313" key="3">
    <source>
        <dbReference type="Proteomes" id="UP000314294"/>
    </source>
</evidence>
<proteinExistence type="predicted"/>
<accession>A0A4Z2EW35</accession>
<organism evidence="2 3">
    <name type="scientific">Liparis tanakae</name>
    <name type="common">Tanaka's snailfish</name>
    <dbReference type="NCBI Taxonomy" id="230148"/>
    <lineage>
        <taxon>Eukaryota</taxon>
        <taxon>Metazoa</taxon>
        <taxon>Chordata</taxon>
        <taxon>Craniata</taxon>
        <taxon>Vertebrata</taxon>
        <taxon>Euteleostomi</taxon>
        <taxon>Actinopterygii</taxon>
        <taxon>Neopterygii</taxon>
        <taxon>Teleostei</taxon>
        <taxon>Neoteleostei</taxon>
        <taxon>Acanthomorphata</taxon>
        <taxon>Eupercaria</taxon>
        <taxon>Perciformes</taxon>
        <taxon>Cottioidei</taxon>
        <taxon>Cottales</taxon>
        <taxon>Liparidae</taxon>
        <taxon>Liparis</taxon>
    </lineage>
</organism>
<feature type="region of interest" description="Disordered" evidence="1">
    <location>
        <begin position="65"/>
        <end position="95"/>
    </location>
</feature>
<reference evidence="2 3" key="1">
    <citation type="submission" date="2019-03" db="EMBL/GenBank/DDBJ databases">
        <title>First draft genome of Liparis tanakae, snailfish: a comprehensive survey of snailfish specific genes.</title>
        <authorList>
            <person name="Kim W."/>
            <person name="Song I."/>
            <person name="Jeong J.-H."/>
            <person name="Kim D."/>
            <person name="Kim S."/>
            <person name="Ryu S."/>
            <person name="Song J.Y."/>
            <person name="Lee S.K."/>
        </authorList>
    </citation>
    <scope>NUCLEOTIDE SEQUENCE [LARGE SCALE GENOMIC DNA]</scope>
    <source>
        <tissue evidence="2">Muscle</tissue>
    </source>
</reference>
<comment type="caution">
    <text evidence="2">The sequence shown here is derived from an EMBL/GenBank/DDBJ whole genome shotgun (WGS) entry which is preliminary data.</text>
</comment>
<feature type="compositionally biased region" description="Basic and acidic residues" evidence="1">
    <location>
        <begin position="70"/>
        <end position="95"/>
    </location>
</feature>
<sequence length="95" mass="10647">MKSKAGVASSITVKPFLPSNESKTWFYSGRGTAGRLILYRTFNSSQLSMSSLLMNFTSLIRSRRLGPEALRSRSPEESQRTDANRWDGRKSSPSE</sequence>
<keyword evidence="3" id="KW-1185">Reference proteome</keyword>
<dbReference type="Proteomes" id="UP000314294">
    <property type="component" value="Unassembled WGS sequence"/>
</dbReference>
<gene>
    <name evidence="2" type="ORF">EYF80_056728</name>
</gene>
<evidence type="ECO:0000256" key="1">
    <source>
        <dbReference type="SAM" id="MobiDB-lite"/>
    </source>
</evidence>
<evidence type="ECO:0000313" key="2">
    <source>
        <dbReference type="EMBL" id="TNN33107.1"/>
    </source>
</evidence>
<name>A0A4Z2EW35_9TELE</name>